<name>D3B8C5_HETP5</name>
<organism evidence="3 4">
    <name type="scientific">Heterostelium pallidum (strain ATCC 26659 / Pp 5 / PN500)</name>
    <name type="common">Cellular slime mold</name>
    <name type="synonym">Polysphondylium pallidum</name>
    <dbReference type="NCBI Taxonomy" id="670386"/>
    <lineage>
        <taxon>Eukaryota</taxon>
        <taxon>Amoebozoa</taxon>
        <taxon>Evosea</taxon>
        <taxon>Eumycetozoa</taxon>
        <taxon>Dictyostelia</taxon>
        <taxon>Acytosteliales</taxon>
        <taxon>Acytosteliaceae</taxon>
        <taxon>Heterostelium</taxon>
    </lineage>
</organism>
<feature type="domain" description="Pesticidal crystal protein" evidence="2">
    <location>
        <begin position="95"/>
        <end position="309"/>
    </location>
</feature>
<dbReference type="RefSeq" id="XP_020434410.1">
    <property type="nucleotide sequence ID" value="XM_020575615.1"/>
</dbReference>
<accession>D3B8C5</accession>
<protein>
    <recommendedName>
        <fullName evidence="2">Pesticidal crystal protein domain-containing protein</fullName>
    </recommendedName>
</protein>
<dbReference type="Proteomes" id="UP000001396">
    <property type="component" value="Unassembled WGS sequence"/>
</dbReference>
<keyword evidence="4" id="KW-1185">Reference proteome</keyword>
<evidence type="ECO:0000313" key="4">
    <source>
        <dbReference type="Proteomes" id="UP000001396"/>
    </source>
</evidence>
<dbReference type="AlphaFoldDB" id="D3B8C5"/>
<evidence type="ECO:0000259" key="2">
    <source>
        <dbReference type="Pfam" id="PF03945"/>
    </source>
</evidence>
<dbReference type="OMA" id="NTAMANQ"/>
<feature type="signal peptide" evidence="1">
    <location>
        <begin position="1"/>
        <end position="25"/>
    </location>
</feature>
<proteinExistence type="predicted"/>
<keyword evidence="1" id="KW-0732">Signal</keyword>
<sequence>MNRKAFALFFLVLICAQLFIDVADAAAKKPKKKKKPQRPLALEADKRMFLKNNLDFINEYISPVSTPFRDSEGNGIGLTEFFKAMVVGFLAFDPVTAVAAVFIDSIWSAFIENNSEDKNDAITRAYIQMVKEIVDQKIEVYDQSIIWAEYTIINASIVSFKDSVVVFNEDPSEVNSEAVRTDFTTLEKDLRGRLDPNGGLRKKGWELSELPVFALATTLYFMAQVDLQRNGVTWGFSQGQLDKFKRYYDERMGSYLQYVKDTYKSGYDKIMDATPEADRDTSTLNKINRYRRTMIPQVMDYAAIWWTFNSTLFPTTAYGERVRYLYSDVLGQPIDRQKTPSFDGSYYDPTLARLIEMADYLERERYRGEIASVKIGYKLYEWIWSIQPTYVDETQPDKKRVGLSVGNPSPPSGGYVSIDIQRTVYRPSGVLVVWDVFPQLIEIYDNTTHRAGEVNFMAVPCFDRPGQTYCNTYYNNGGQLNSVYWQMDSHKIGDMIGWSENKKIGVDGQSALDAFQVAFVPMDVYSNNLILRNVATVIDAQKSMKYKNALLFKDFVMPGVHAVTVFDKGYLSFIFDSDYKANKKFTIFLRVHSNQPNEGKLSLKRGPDAKDPALATFTIKANVRDQSVFPDTAYEIQLQPGETNNTFYFVATGKGIQLQSIVFIPK</sequence>
<comment type="caution">
    <text evidence="3">The sequence shown here is derived from an EMBL/GenBank/DDBJ whole genome shotgun (WGS) entry which is preliminary data.</text>
</comment>
<dbReference type="InterPro" id="IPR005639">
    <property type="entry name" value="Pest_crys_dom_I"/>
</dbReference>
<dbReference type="PANTHER" id="PTHR37003:SF2">
    <property type="entry name" value="PESTICIDAL CRYSTAL PROTEIN N-TERMINAL DOMAIN-CONTAINING PROTEIN"/>
    <property type="match status" value="1"/>
</dbReference>
<dbReference type="Pfam" id="PF03945">
    <property type="entry name" value="Endotoxin_N"/>
    <property type="match status" value="1"/>
</dbReference>
<dbReference type="Gene3D" id="1.20.190.10">
    <property type="entry name" value="Pesticidal crystal protein, N-terminal domain"/>
    <property type="match status" value="1"/>
</dbReference>
<dbReference type="InterPro" id="IPR036716">
    <property type="entry name" value="Pest_crys_N_sf"/>
</dbReference>
<dbReference type="PANTHER" id="PTHR37003">
    <property type="entry name" value="ENDOTOXIN_N DOMAIN-CONTAINING PROTEIN-RELATED"/>
    <property type="match status" value="1"/>
</dbReference>
<evidence type="ECO:0000256" key="1">
    <source>
        <dbReference type="SAM" id="SignalP"/>
    </source>
</evidence>
<dbReference type="InterPro" id="IPR038979">
    <property type="entry name" value="Pest_crys"/>
</dbReference>
<dbReference type="GeneID" id="31360204"/>
<dbReference type="GO" id="GO:0090729">
    <property type="term" value="F:toxin activity"/>
    <property type="evidence" value="ECO:0007669"/>
    <property type="project" value="InterPro"/>
</dbReference>
<gene>
    <name evidence="3" type="ORF">PPL_04717</name>
</gene>
<dbReference type="InParanoid" id="D3B8C5"/>
<evidence type="ECO:0000313" key="3">
    <source>
        <dbReference type="EMBL" id="EFA82293.1"/>
    </source>
</evidence>
<feature type="chain" id="PRO_5003042273" description="Pesticidal crystal protein domain-containing protein" evidence="1">
    <location>
        <begin position="26"/>
        <end position="666"/>
    </location>
</feature>
<dbReference type="SUPFAM" id="SSF56849">
    <property type="entry name" value="delta-Endotoxin (insectocide), N-terminal domain"/>
    <property type="match status" value="1"/>
</dbReference>
<reference evidence="3 4" key="1">
    <citation type="journal article" date="2011" name="Genome Res.">
        <title>Phylogeny-wide analysis of social amoeba genomes highlights ancient origins for complex intercellular communication.</title>
        <authorList>
            <person name="Heidel A.J."/>
            <person name="Lawal H.M."/>
            <person name="Felder M."/>
            <person name="Schilde C."/>
            <person name="Helps N.R."/>
            <person name="Tunggal B."/>
            <person name="Rivero F."/>
            <person name="John U."/>
            <person name="Schleicher M."/>
            <person name="Eichinger L."/>
            <person name="Platzer M."/>
            <person name="Noegel A.A."/>
            <person name="Schaap P."/>
            <person name="Gloeckner G."/>
        </authorList>
    </citation>
    <scope>NUCLEOTIDE SEQUENCE [LARGE SCALE GENOMIC DNA]</scope>
    <source>
        <strain evidence="4">ATCC 26659 / Pp 5 / PN500</strain>
    </source>
</reference>
<dbReference type="GO" id="GO:0001907">
    <property type="term" value="P:symbiont-mediated killing of host cell"/>
    <property type="evidence" value="ECO:0007669"/>
    <property type="project" value="InterPro"/>
</dbReference>
<dbReference type="EMBL" id="ADBJ01000020">
    <property type="protein sequence ID" value="EFA82293.1"/>
    <property type="molecule type" value="Genomic_DNA"/>
</dbReference>